<gene>
    <name evidence="1" type="ORF">RSOLAG1IB_04629</name>
</gene>
<dbReference type="AlphaFoldDB" id="A0A0B7FYD1"/>
<organism evidence="1 2">
    <name type="scientific">Thanatephorus cucumeris (strain AG1-IB / isolate 7/3/14)</name>
    <name type="common">Lettuce bottom rot fungus</name>
    <name type="synonym">Rhizoctonia solani</name>
    <dbReference type="NCBI Taxonomy" id="1108050"/>
    <lineage>
        <taxon>Eukaryota</taxon>
        <taxon>Fungi</taxon>
        <taxon>Dikarya</taxon>
        <taxon>Basidiomycota</taxon>
        <taxon>Agaricomycotina</taxon>
        <taxon>Agaricomycetes</taxon>
        <taxon>Cantharellales</taxon>
        <taxon>Ceratobasidiaceae</taxon>
        <taxon>Rhizoctonia</taxon>
        <taxon>Rhizoctonia solani AG-1</taxon>
    </lineage>
</organism>
<dbReference type="EMBL" id="LN679105">
    <property type="protein sequence ID" value="CEL61879.1"/>
    <property type="molecule type" value="Genomic_DNA"/>
</dbReference>
<sequence>MSHNRGASRMDSTLGTVGSQISRYVTHMTPGHHEKLPTSQHRVAPDCWTGCKRRVTQLRLYRRLGNLND</sequence>
<name>A0A0B7FYD1_THACB</name>
<proteinExistence type="predicted"/>
<evidence type="ECO:0000313" key="2">
    <source>
        <dbReference type="Proteomes" id="UP000059188"/>
    </source>
</evidence>
<keyword evidence="2" id="KW-1185">Reference proteome</keyword>
<protein>
    <submittedName>
        <fullName evidence="1">Uncharacterized protein</fullName>
    </submittedName>
</protein>
<reference evidence="1 2" key="1">
    <citation type="submission" date="2014-11" db="EMBL/GenBank/DDBJ databases">
        <authorList>
            <person name="Wibberg Daniel"/>
        </authorList>
    </citation>
    <scope>NUCLEOTIDE SEQUENCE [LARGE SCALE GENOMIC DNA]</scope>
    <source>
        <strain evidence="1">Rhizoctonia solani AG1-IB 7/3/14</strain>
    </source>
</reference>
<evidence type="ECO:0000313" key="1">
    <source>
        <dbReference type="EMBL" id="CEL61879.1"/>
    </source>
</evidence>
<accession>A0A0B7FYD1</accession>
<dbReference type="Proteomes" id="UP000059188">
    <property type="component" value="Unassembled WGS sequence"/>
</dbReference>